<organism evidence="1 3">
    <name type="scientific">Phenylobacterium glaciei</name>
    <dbReference type="NCBI Taxonomy" id="2803784"/>
    <lineage>
        <taxon>Bacteria</taxon>
        <taxon>Pseudomonadati</taxon>
        <taxon>Pseudomonadota</taxon>
        <taxon>Alphaproteobacteria</taxon>
        <taxon>Caulobacterales</taxon>
        <taxon>Caulobacteraceae</taxon>
        <taxon>Phenylobacterium</taxon>
    </lineage>
</organism>
<protein>
    <submittedName>
        <fullName evidence="1">Uncharacterized protein</fullName>
    </submittedName>
</protein>
<sequence length="60" mass="7048">MLDYRIYFLGANGRISRAVAFECEDDEAAMQIARQHSHEHAIELWQQARMVQRFEPNAPE</sequence>
<name>A0A941HXA6_9CAUL</name>
<dbReference type="RefSeq" id="WP_215341011.1">
    <property type="nucleotide sequence ID" value="NZ_JAGSGD010000001.1"/>
</dbReference>
<dbReference type="Proteomes" id="UP000622580">
    <property type="component" value="Unassembled WGS sequence"/>
</dbReference>
<dbReference type="AlphaFoldDB" id="A0A941HXA6"/>
<evidence type="ECO:0000313" key="3">
    <source>
        <dbReference type="Proteomes" id="UP000622580"/>
    </source>
</evidence>
<evidence type="ECO:0000313" key="2">
    <source>
        <dbReference type="EMBL" id="QQZ49125.1"/>
    </source>
</evidence>
<accession>A0A941HXA6</accession>
<proteinExistence type="predicted"/>
<evidence type="ECO:0000313" key="1">
    <source>
        <dbReference type="EMBL" id="MBR7620295.1"/>
    </source>
</evidence>
<keyword evidence="3" id="KW-1185">Reference proteome</keyword>
<dbReference type="EMBL" id="JAGSGD010000001">
    <property type="protein sequence ID" value="MBR7620295.1"/>
    <property type="molecule type" value="Genomic_DNA"/>
</dbReference>
<reference evidence="1" key="2">
    <citation type="submission" date="2021-04" db="EMBL/GenBank/DDBJ databases">
        <title>Draft genome assembly of strain Phenylobacterium sp. 20VBR1 using MiniION and Illumina platforms.</title>
        <authorList>
            <person name="Thomas F.A."/>
            <person name="Krishnan K.P."/>
            <person name="Sinha R.K."/>
        </authorList>
    </citation>
    <scope>NUCLEOTIDE SEQUENCE</scope>
    <source>
        <strain evidence="1">20VBR1</strain>
    </source>
</reference>
<gene>
    <name evidence="1" type="ORF">JKL49_12950</name>
    <name evidence="2" type="ORF">JKL49_18480</name>
</gene>
<reference evidence="2" key="1">
    <citation type="submission" date="2021-01" db="EMBL/GenBank/DDBJ databases">
        <title>Genome sequence of Phenylobacterium sp. 20VBR1 isolated from a valley glaceir, Ny-Alesund, Svalbard.</title>
        <authorList>
            <person name="Thomas F.A."/>
            <person name="Krishnan K.P."/>
            <person name="Sinha R.K."/>
        </authorList>
    </citation>
    <scope>NUCLEOTIDE SEQUENCE</scope>
    <source>
        <strain evidence="2">20VBR1</strain>
    </source>
</reference>
<dbReference type="EMBL" id="CP068570">
    <property type="protein sequence ID" value="QQZ49125.1"/>
    <property type="molecule type" value="Genomic_DNA"/>
</dbReference>